<evidence type="ECO:0008006" key="3">
    <source>
        <dbReference type="Google" id="ProtNLM"/>
    </source>
</evidence>
<dbReference type="PROSITE" id="PS51257">
    <property type="entry name" value="PROKAR_LIPOPROTEIN"/>
    <property type="match status" value="1"/>
</dbReference>
<accession>A0AAW8B5K7</accession>
<dbReference type="EMBL" id="JAUUUU010000004">
    <property type="protein sequence ID" value="MDP1520989.1"/>
    <property type="molecule type" value="Genomic_DNA"/>
</dbReference>
<evidence type="ECO:0000313" key="1">
    <source>
        <dbReference type="EMBL" id="MDP1520989.1"/>
    </source>
</evidence>
<protein>
    <recommendedName>
        <fullName evidence="3">Lipoprotein</fullName>
    </recommendedName>
</protein>
<reference evidence="1" key="1">
    <citation type="journal article" date="2010" name="Int. J. Syst. Evol. Microbiol.">
        <title>Porticoccus litoralis gen. nov., sp. nov., a gammaproteobacterium isolated from the Yellow Sea.</title>
        <authorList>
            <person name="Oh H.M."/>
            <person name="Kim H."/>
            <person name="Kim K.M."/>
            <person name="Min G.S."/>
            <person name="Cho J.C."/>
        </authorList>
    </citation>
    <scope>NUCLEOTIDE SEQUENCE</scope>
    <source>
        <strain evidence="1">DSM 25064</strain>
    </source>
</reference>
<gene>
    <name evidence="1" type="ORF">Q8A57_08415</name>
</gene>
<reference evidence="1" key="2">
    <citation type="submission" date="2023-08" db="EMBL/GenBank/DDBJ databases">
        <authorList>
            <person name="Luo J."/>
        </authorList>
    </citation>
    <scope>NUCLEOTIDE SEQUENCE</scope>
    <source>
        <strain evidence="1">DSM 25064</strain>
    </source>
</reference>
<sequence length="401" mass="44469">MRALSLFKITLSFRVKALGLLLVFLTLAGCANTNRVTTTVITPLEQPDAIANESLLLDLAVLPFDPGLENIKADDTTVSPTVRSAEAQYLPNQLAETIQKTAAWGAVRQVPSRNTVVDVYVAGKIVESTGETLTLKIDVSDASNRHWYSKTYTETVGSYAYDQQNRTQQDPFQGLFNRIANDLLEYRQQLPPQQITNLRAVSNLRFAKDFSPEAFSNHITEAPDGQLQITRLPAANDPILQRIQRIRERDYLFIDTMQEHYDTFSRQMDTPYQEWRAASYDEMVAVQELKRQSRTRTIGGIAAVIGGIIASGSNSGSGRAAGAVAIGTGAMMVKSGLSKRGELKIHEDALTEMAQSLEAEVAPQVIQLEDRTITLTGNVEAQYQQWKTLLREIYQAERGGI</sequence>
<organism evidence="1 2">
    <name type="scientific">Porticoccus litoralis</name>
    <dbReference type="NCBI Taxonomy" id="434086"/>
    <lineage>
        <taxon>Bacteria</taxon>
        <taxon>Pseudomonadati</taxon>
        <taxon>Pseudomonadota</taxon>
        <taxon>Gammaproteobacteria</taxon>
        <taxon>Cellvibrionales</taxon>
        <taxon>Porticoccaceae</taxon>
        <taxon>Porticoccus</taxon>
    </lineage>
</organism>
<dbReference type="Proteomes" id="UP001178354">
    <property type="component" value="Unassembled WGS sequence"/>
</dbReference>
<dbReference type="RefSeq" id="WP_305170601.1">
    <property type="nucleotide sequence ID" value="NZ_JAUUUU010000004.1"/>
</dbReference>
<evidence type="ECO:0000313" key="2">
    <source>
        <dbReference type="Proteomes" id="UP001178354"/>
    </source>
</evidence>
<proteinExistence type="predicted"/>
<dbReference type="AlphaFoldDB" id="A0AAW8B5K7"/>
<keyword evidence="2" id="KW-1185">Reference proteome</keyword>
<name>A0AAW8B5K7_9GAMM</name>
<comment type="caution">
    <text evidence="1">The sequence shown here is derived from an EMBL/GenBank/DDBJ whole genome shotgun (WGS) entry which is preliminary data.</text>
</comment>